<feature type="transmembrane region" description="Helical" evidence="2">
    <location>
        <begin position="79"/>
        <end position="102"/>
    </location>
</feature>
<evidence type="ECO:0000313" key="4">
    <source>
        <dbReference type="Proteomes" id="UP000271098"/>
    </source>
</evidence>
<accession>A0A183E5D5</accession>
<protein>
    <submittedName>
        <fullName evidence="5">MARVEL domain-containing protein</fullName>
    </submittedName>
</protein>
<proteinExistence type="predicted"/>
<feature type="transmembrane region" description="Helical" evidence="2">
    <location>
        <begin position="156"/>
        <end position="178"/>
    </location>
</feature>
<dbReference type="WBParaSite" id="GPUH_0001619801-mRNA-1">
    <property type="protein sequence ID" value="GPUH_0001619801-mRNA-1"/>
    <property type="gene ID" value="GPUH_0001619801"/>
</dbReference>
<keyword evidence="2" id="KW-0472">Membrane</keyword>
<organism evidence="5">
    <name type="scientific">Gongylonema pulchrum</name>
    <dbReference type="NCBI Taxonomy" id="637853"/>
    <lineage>
        <taxon>Eukaryota</taxon>
        <taxon>Metazoa</taxon>
        <taxon>Ecdysozoa</taxon>
        <taxon>Nematoda</taxon>
        <taxon>Chromadorea</taxon>
        <taxon>Rhabditida</taxon>
        <taxon>Spirurina</taxon>
        <taxon>Spiruromorpha</taxon>
        <taxon>Spiruroidea</taxon>
        <taxon>Gongylonematidae</taxon>
        <taxon>Gongylonema</taxon>
    </lineage>
</organism>
<dbReference type="OrthoDB" id="5801479at2759"/>
<reference evidence="5" key="1">
    <citation type="submission" date="2016-06" db="UniProtKB">
        <authorList>
            <consortium name="WormBaseParasite"/>
        </authorList>
    </citation>
    <scope>IDENTIFICATION</scope>
</reference>
<reference evidence="3 4" key="2">
    <citation type="submission" date="2018-11" db="EMBL/GenBank/DDBJ databases">
        <authorList>
            <consortium name="Pathogen Informatics"/>
        </authorList>
    </citation>
    <scope>NUCLEOTIDE SEQUENCE [LARGE SCALE GENOMIC DNA]</scope>
</reference>
<dbReference type="AlphaFoldDB" id="A0A183E5D5"/>
<evidence type="ECO:0000256" key="2">
    <source>
        <dbReference type="SAM" id="Phobius"/>
    </source>
</evidence>
<name>A0A183E5D5_9BILA</name>
<sequence>MYRKRKEPTSRMYMHQESEFGGSPIDRQPRYYQGFYSDMQEPAALRRVRPYYAPSYVTYPPSILNPSRTRQKHEERYSLVMRIIIKAIELLLGAAVIGLVLAPLRDMSFYAFVKMTQTEWQGLVLGIATTFSSLCLIILLSSCIGHRYPLWRRIDYLISLVGSVGYLVAGAVEAYYAACYPPYGEKIGKVCYRY</sequence>
<keyword evidence="2" id="KW-0812">Transmembrane</keyword>
<dbReference type="Proteomes" id="UP000271098">
    <property type="component" value="Unassembled WGS sequence"/>
</dbReference>
<gene>
    <name evidence="3" type="ORF">GPUH_LOCUS16176</name>
</gene>
<evidence type="ECO:0000313" key="5">
    <source>
        <dbReference type="WBParaSite" id="GPUH_0001619801-mRNA-1"/>
    </source>
</evidence>
<evidence type="ECO:0000256" key="1">
    <source>
        <dbReference type="SAM" id="MobiDB-lite"/>
    </source>
</evidence>
<feature type="region of interest" description="Disordered" evidence="1">
    <location>
        <begin position="1"/>
        <end position="26"/>
    </location>
</feature>
<evidence type="ECO:0000313" key="3">
    <source>
        <dbReference type="EMBL" id="VDN27393.1"/>
    </source>
</evidence>
<feature type="transmembrane region" description="Helical" evidence="2">
    <location>
        <begin position="122"/>
        <end position="144"/>
    </location>
</feature>
<keyword evidence="4" id="KW-1185">Reference proteome</keyword>
<keyword evidence="2" id="KW-1133">Transmembrane helix</keyword>
<dbReference type="EMBL" id="UYRT01083390">
    <property type="protein sequence ID" value="VDN27393.1"/>
    <property type="molecule type" value="Genomic_DNA"/>
</dbReference>